<dbReference type="GO" id="GO:0008270">
    <property type="term" value="F:zinc ion binding"/>
    <property type="evidence" value="ECO:0007669"/>
    <property type="project" value="InterPro"/>
</dbReference>
<dbReference type="EC" id="3.4.11.21" evidence="2"/>
<organism evidence="3 4">
    <name type="scientific">Rotaria socialis</name>
    <dbReference type="NCBI Taxonomy" id="392032"/>
    <lineage>
        <taxon>Eukaryota</taxon>
        <taxon>Metazoa</taxon>
        <taxon>Spiralia</taxon>
        <taxon>Gnathifera</taxon>
        <taxon>Rotifera</taxon>
        <taxon>Eurotatoria</taxon>
        <taxon>Bdelloidea</taxon>
        <taxon>Philodinida</taxon>
        <taxon>Philodinidae</taxon>
        <taxon>Rotaria</taxon>
    </lineage>
</organism>
<dbReference type="InterPro" id="IPR001948">
    <property type="entry name" value="Peptidase_M18"/>
</dbReference>
<evidence type="ECO:0000313" key="4">
    <source>
        <dbReference type="Proteomes" id="UP000663848"/>
    </source>
</evidence>
<accession>A0A822DAG7</accession>
<protein>
    <recommendedName>
        <fullName evidence="2">aspartyl aminopeptidase</fullName>
        <ecNumber evidence="2">3.4.11.21</ecNumber>
    </recommendedName>
</protein>
<comment type="caution">
    <text evidence="3">The sequence shown here is derived from an EMBL/GenBank/DDBJ whole genome shotgun (WGS) entry which is preliminary data.</text>
</comment>
<proteinExistence type="predicted"/>
<dbReference type="PANTHER" id="PTHR28570:SF3">
    <property type="entry name" value="ASPARTYL AMINOPEPTIDASE"/>
    <property type="match status" value="1"/>
</dbReference>
<sequence length="71" mass="8009">AQGAMSEFTQHTLRRMTRDDYERSVSNSFLVSADMAHGVHPNYSSLHDRDHRPSLLNGGVVVKTNCCNRYA</sequence>
<dbReference type="SUPFAM" id="SSF53187">
    <property type="entry name" value="Zn-dependent exopeptidases"/>
    <property type="match status" value="1"/>
</dbReference>
<feature type="non-terminal residue" evidence="3">
    <location>
        <position position="1"/>
    </location>
</feature>
<evidence type="ECO:0000256" key="2">
    <source>
        <dbReference type="ARBA" id="ARBA00011965"/>
    </source>
</evidence>
<dbReference type="AlphaFoldDB" id="A0A822DAG7"/>
<gene>
    <name evidence="3" type="ORF">QYT958_LOCUS42854</name>
</gene>
<name>A0A822DAG7_9BILA</name>
<dbReference type="PANTHER" id="PTHR28570">
    <property type="entry name" value="ASPARTYL AMINOPEPTIDASE"/>
    <property type="match status" value="1"/>
</dbReference>
<dbReference type="Pfam" id="PF02127">
    <property type="entry name" value="Peptidase_M18"/>
    <property type="match status" value="1"/>
</dbReference>
<dbReference type="GO" id="GO:0004177">
    <property type="term" value="F:aminopeptidase activity"/>
    <property type="evidence" value="ECO:0007669"/>
    <property type="project" value="UniProtKB-EC"/>
</dbReference>
<dbReference type="GO" id="GO:0006508">
    <property type="term" value="P:proteolysis"/>
    <property type="evidence" value="ECO:0007669"/>
    <property type="project" value="InterPro"/>
</dbReference>
<reference evidence="3" key="1">
    <citation type="submission" date="2021-02" db="EMBL/GenBank/DDBJ databases">
        <authorList>
            <person name="Nowell W R."/>
        </authorList>
    </citation>
    <scope>NUCLEOTIDE SEQUENCE</scope>
</reference>
<comment type="catalytic activity">
    <reaction evidence="1">
        <text>Release of an N-terminal aspartate or glutamate from a peptide, with a preference for aspartate.</text>
        <dbReference type="EC" id="3.4.11.21"/>
    </reaction>
</comment>
<dbReference type="Proteomes" id="UP000663848">
    <property type="component" value="Unassembled WGS sequence"/>
</dbReference>
<evidence type="ECO:0000313" key="3">
    <source>
        <dbReference type="EMBL" id="CAF5064306.1"/>
    </source>
</evidence>
<dbReference type="Gene3D" id="3.40.630.10">
    <property type="entry name" value="Zn peptidases"/>
    <property type="match status" value="1"/>
</dbReference>
<feature type="non-terminal residue" evidence="3">
    <location>
        <position position="71"/>
    </location>
</feature>
<dbReference type="EMBL" id="CAJOBR010057126">
    <property type="protein sequence ID" value="CAF5064306.1"/>
    <property type="molecule type" value="Genomic_DNA"/>
</dbReference>
<evidence type="ECO:0000256" key="1">
    <source>
        <dbReference type="ARBA" id="ARBA00001335"/>
    </source>
</evidence>